<dbReference type="GO" id="GO:0016874">
    <property type="term" value="F:ligase activity"/>
    <property type="evidence" value="ECO:0007669"/>
    <property type="project" value="UniProtKB-KW"/>
</dbReference>
<dbReference type="PROSITE" id="PS51733">
    <property type="entry name" value="BPL_LPL_CATALYTIC"/>
    <property type="match status" value="1"/>
</dbReference>
<evidence type="ECO:0000256" key="1">
    <source>
        <dbReference type="ARBA" id="ARBA00004821"/>
    </source>
</evidence>
<dbReference type="PROSITE" id="PS01313">
    <property type="entry name" value="LIPB"/>
    <property type="match status" value="1"/>
</dbReference>
<dbReference type="AlphaFoldDB" id="A0A0F7SIZ2"/>
<dbReference type="EMBL" id="LN483345">
    <property type="protein sequence ID" value="CDZ98360.1"/>
    <property type="molecule type" value="Genomic_DNA"/>
</dbReference>
<reference evidence="8" key="1">
    <citation type="submission" date="2014-08" db="EMBL/GenBank/DDBJ databases">
        <authorList>
            <person name="Sharma Rahul"/>
            <person name="Thines Marco"/>
        </authorList>
    </citation>
    <scope>NUCLEOTIDE SEQUENCE</scope>
</reference>
<feature type="domain" description="BPL/LPL catalytic" evidence="7">
    <location>
        <begin position="49"/>
        <end position="245"/>
    </location>
</feature>
<dbReference type="InterPro" id="IPR020605">
    <property type="entry name" value="Octanoyltransferase_CS"/>
</dbReference>
<accession>A0A0F7SIZ2</accession>
<keyword evidence="4" id="KW-0808">Transferase</keyword>
<evidence type="ECO:0000256" key="6">
    <source>
        <dbReference type="SAM" id="MobiDB-lite"/>
    </source>
</evidence>
<organism evidence="8">
    <name type="scientific">Phaffia rhodozyma</name>
    <name type="common">Yeast</name>
    <name type="synonym">Xanthophyllomyces dendrorhous</name>
    <dbReference type="NCBI Taxonomy" id="264483"/>
    <lineage>
        <taxon>Eukaryota</taxon>
        <taxon>Fungi</taxon>
        <taxon>Dikarya</taxon>
        <taxon>Basidiomycota</taxon>
        <taxon>Agaricomycotina</taxon>
        <taxon>Tremellomycetes</taxon>
        <taxon>Cystofilobasidiales</taxon>
        <taxon>Mrakiaceae</taxon>
        <taxon>Phaffia</taxon>
    </lineage>
</organism>
<dbReference type="NCBIfam" id="TIGR00214">
    <property type="entry name" value="lipB"/>
    <property type="match status" value="1"/>
</dbReference>
<comment type="similarity">
    <text evidence="2">Belongs to the LipB family.</text>
</comment>
<dbReference type="GO" id="GO:0009249">
    <property type="term" value="P:protein lipoylation"/>
    <property type="evidence" value="ECO:0007669"/>
    <property type="project" value="InterPro"/>
</dbReference>
<keyword evidence="5" id="KW-0012">Acyltransferase</keyword>
<dbReference type="Pfam" id="PF21948">
    <property type="entry name" value="LplA-B_cat"/>
    <property type="match status" value="1"/>
</dbReference>
<keyword evidence="8" id="KW-0436">Ligase</keyword>
<dbReference type="SUPFAM" id="SSF55681">
    <property type="entry name" value="Class II aaRS and biotin synthetases"/>
    <property type="match status" value="1"/>
</dbReference>
<proteinExistence type="inferred from homology"/>
<dbReference type="InterPro" id="IPR004143">
    <property type="entry name" value="BPL_LPL_catalytic"/>
</dbReference>
<dbReference type="EC" id="2.3.1.181" evidence="3"/>
<dbReference type="PANTHER" id="PTHR10993:SF7">
    <property type="entry name" value="LIPOYLTRANSFERASE 2, MITOCHONDRIAL-RELATED"/>
    <property type="match status" value="1"/>
</dbReference>
<evidence type="ECO:0000256" key="5">
    <source>
        <dbReference type="ARBA" id="ARBA00023315"/>
    </source>
</evidence>
<dbReference type="InterPro" id="IPR000544">
    <property type="entry name" value="Octanoyltransferase"/>
</dbReference>
<dbReference type="UniPathway" id="UPA00538">
    <property type="reaction ID" value="UER00592"/>
</dbReference>
<evidence type="ECO:0000313" key="8">
    <source>
        <dbReference type="EMBL" id="CDZ98360.1"/>
    </source>
</evidence>
<comment type="pathway">
    <text evidence="1">Protein modification; protein lipoylation via endogenous pathway; protein N(6)-(lipoyl)lysine from octanoyl-[acyl-carrier-protein]: step 1/2.</text>
</comment>
<name>A0A0F7SIZ2_PHARH</name>
<dbReference type="GO" id="GO:0033819">
    <property type="term" value="F:lipoyl(octanoyl) transferase activity"/>
    <property type="evidence" value="ECO:0007669"/>
    <property type="project" value="UniProtKB-EC"/>
</dbReference>
<feature type="region of interest" description="Disordered" evidence="6">
    <location>
        <begin position="280"/>
        <end position="301"/>
    </location>
</feature>
<evidence type="ECO:0000256" key="2">
    <source>
        <dbReference type="ARBA" id="ARBA00007907"/>
    </source>
</evidence>
<evidence type="ECO:0000256" key="4">
    <source>
        <dbReference type="ARBA" id="ARBA00022679"/>
    </source>
</evidence>
<sequence length="301" mass="33620">MPPPGIPSPLPIATHVFRQPLPYKRTLELQEAIVQARSQARKTDPMSELARRDILLLLEHRPTFTTGRRDSLPSSLERIQREEERLKHAGADWAVTRRGGQVTFHGPGQVVGYCLFELGGMKLSTKCFVDKTQRLLADYVTHTLDGKKVFAPHPDDHVGVFPTLDSKISSMGIQIRQRLTSHGFSLNVLPDPLPWFDLIEACGLPNFIRATSLSEFTSKGLSSRTVRSVEQDLVDRFGRTFGPEEENSGVVDLMKSGEDGKGGVIGQLVRSLEKEVATDGFEWNSQPRKSEQIDGWPKDHT</sequence>
<feature type="compositionally biased region" description="Basic and acidic residues" evidence="6">
    <location>
        <begin position="288"/>
        <end position="301"/>
    </location>
</feature>
<protein>
    <recommendedName>
        <fullName evidence="3">lipoyl(octanoyl) transferase</fullName>
        <ecNumber evidence="3">2.3.1.181</ecNumber>
    </recommendedName>
</protein>
<dbReference type="PANTHER" id="PTHR10993">
    <property type="entry name" value="OCTANOYLTRANSFERASE"/>
    <property type="match status" value="1"/>
</dbReference>
<evidence type="ECO:0000256" key="3">
    <source>
        <dbReference type="ARBA" id="ARBA00012334"/>
    </source>
</evidence>
<dbReference type="InterPro" id="IPR045864">
    <property type="entry name" value="aa-tRNA-synth_II/BPL/LPL"/>
</dbReference>
<dbReference type="Gene3D" id="3.30.930.10">
    <property type="entry name" value="Bira Bifunctional Protein, Domain 2"/>
    <property type="match status" value="1"/>
</dbReference>
<evidence type="ECO:0000259" key="7">
    <source>
        <dbReference type="PROSITE" id="PS51733"/>
    </source>
</evidence>